<organism evidence="1 2">
    <name type="scientific">Paramecium pentaurelia</name>
    <dbReference type="NCBI Taxonomy" id="43138"/>
    <lineage>
        <taxon>Eukaryota</taxon>
        <taxon>Sar</taxon>
        <taxon>Alveolata</taxon>
        <taxon>Ciliophora</taxon>
        <taxon>Intramacronucleata</taxon>
        <taxon>Oligohymenophorea</taxon>
        <taxon>Peniculida</taxon>
        <taxon>Parameciidae</taxon>
        <taxon>Paramecium</taxon>
    </lineage>
</organism>
<dbReference type="OrthoDB" id="309020at2759"/>
<protein>
    <submittedName>
        <fullName evidence="1">Uncharacterized protein</fullName>
    </submittedName>
</protein>
<gene>
    <name evidence="1" type="ORF">PPENT_87.1.T0800013</name>
</gene>
<evidence type="ECO:0000313" key="2">
    <source>
        <dbReference type="Proteomes" id="UP000689195"/>
    </source>
</evidence>
<sequence length="626" mass="75085">MYAANHQHQKISQVDVWTPKNVKVSIELMKDVIQTLQREENVLLEYVNTEVRIFSLLCSSLAWLKSQKENSTNLEKQKSLRIVYVSQNQAYLNQAEEQLKKTIYKTKLIYFKEDLSLNQILEHDLIFMTKDSLISYEQQDLKNSILIFDSFECVQDQILLTKISSKAIENAKKELEDLASKRQQMKPFSSELHSYENIKKLMQYFLEFQFINQYDKRLNIDIKLIIENYFIKRNLSFNKYMEQVQEILKQQNASKLDNLSLWFIFIKSAYKLSINKYDFMDNYTSYINKNKNGNVIFICLKYYSQYMLDHLRNLKFQSIIISSKYLSSPYDQFPNKIKIKHILDQSQFFQTFYIQSHNQNFGLLKTLNNIYKSIPNSILVIFQQRDKIKEFKDYCEKEQSNIFLEMEKKKKLFWAQKGQKYKPYEFITSSKDGAILFETYSGIFKKEFNSPNSFQFCKAIILTCMCEPNHYKVEEIQYVNDDKSLQYFYNRSFNRIIQRTLLQENKNGVLIIYDQKEKMYKWIENCGIWQLNQFDFDNPFFIKMIERQCKDSIEVEKESNLNNVQVIQQEIQRGIQNNQQISNLQQIENQQIQQNINVSTIENIQIEQIESESEDSFDQFEYTFQD</sequence>
<reference evidence="1" key="1">
    <citation type="submission" date="2021-01" db="EMBL/GenBank/DDBJ databases">
        <authorList>
            <consortium name="Genoscope - CEA"/>
            <person name="William W."/>
        </authorList>
    </citation>
    <scope>NUCLEOTIDE SEQUENCE</scope>
</reference>
<accession>A0A8S1W202</accession>
<dbReference type="EMBL" id="CAJJDO010000080">
    <property type="protein sequence ID" value="CAD8182973.1"/>
    <property type="molecule type" value="Genomic_DNA"/>
</dbReference>
<dbReference type="AlphaFoldDB" id="A0A8S1W202"/>
<evidence type="ECO:0000313" key="1">
    <source>
        <dbReference type="EMBL" id="CAD8182973.1"/>
    </source>
</evidence>
<keyword evidence="2" id="KW-1185">Reference proteome</keyword>
<comment type="caution">
    <text evidence="1">The sequence shown here is derived from an EMBL/GenBank/DDBJ whole genome shotgun (WGS) entry which is preliminary data.</text>
</comment>
<proteinExistence type="predicted"/>
<name>A0A8S1W202_9CILI</name>
<dbReference type="Proteomes" id="UP000689195">
    <property type="component" value="Unassembled WGS sequence"/>
</dbReference>